<dbReference type="GO" id="GO:0005525">
    <property type="term" value="F:GTP binding"/>
    <property type="evidence" value="ECO:0007669"/>
    <property type="project" value="UniProtKB-KW"/>
</dbReference>
<feature type="active site" description="GMP-histidine intermediate" evidence="13">
    <location>
        <position position="339"/>
    </location>
</feature>
<dbReference type="FunFam" id="3.90.1860.10:FF:000002">
    <property type="entry name" value="RNA-splicing ligase RtcB"/>
    <property type="match status" value="1"/>
</dbReference>
<evidence type="ECO:0000256" key="5">
    <source>
        <dbReference type="ARBA" id="ARBA00022723"/>
    </source>
</evidence>
<dbReference type="GO" id="GO:0170057">
    <property type="term" value="F:RNA ligase (GTP) activity"/>
    <property type="evidence" value="ECO:0007669"/>
    <property type="project" value="UniProtKB-EC"/>
</dbReference>
<keyword evidence="7" id="KW-0692">RNA repair</keyword>
<dbReference type="SUPFAM" id="SSF103365">
    <property type="entry name" value="Hypothetical protein PH1602"/>
    <property type="match status" value="1"/>
</dbReference>
<evidence type="ECO:0000256" key="3">
    <source>
        <dbReference type="ARBA" id="ARBA00012726"/>
    </source>
</evidence>
<evidence type="ECO:0000256" key="1">
    <source>
        <dbReference type="ARBA" id="ARBA00008071"/>
    </source>
</evidence>
<reference evidence="17 18" key="1">
    <citation type="submission" date="2016-04" db="EMBL/GenBank/DDBJ databases">
        <title>Complete genome sequence of natural rubber-degrading, novel Gram-negative bacterium, Rhizobacter gummiphilus strain NS21.</title>
        <authorList>
            <person name="Tabata M."/>
            <person name="Kasai D."/>
            <person name="Fukuda M."/>
        </authorList>
    </citation>
    <scope>NUCLEOTIDE SEQUENCE [LARGE SCALE GENOMIC DNA]</scope>
    <source>
        <strain evidence="17 18">NS21</strain>
    </source>
</reference>
<dbReference type="InterPro" id="IPR052915">
    <property type="entry name" value="RtcB-like"/>
</dbReference>
<dbReference type="InterPro" id="IPR001233">
    <property type="entry name" value="RtcB"/>
</dbReference>
<evidence type="ECO:0000256" key="2">
    <source>
        <dbReference type="ARBA" id="ARBA00011245"/>
    </source>
</evidence>
<dbReference type="Gene3D" id="3.90.1860.10">
    <property type="entry name" value="tRNA-splicing ligase RtcB"/>
    <property type="match status" value="1"/>
</dbReference>
<feature type="binding site" evidence="15">
    <location>
        <position position="191"/>
    </location>
    <ligand>
        <name>Mn(2+)</name>
        <dbReference type="ChEBI" id="CHEBI:29035"/>
        <label>2</label>
    </ligand>
</feature>
<feature type="region of interest" description="Disordered" evidence="16">
    <location>
        <begin position="110"/>
        <end position="132"/>
    </location>
</feature>
<organism evidence="17 18">
    <name type="scientific">Piscinibacter gummiphilus</name>
    <dbReference type="NCBI Taxonomy" id="946333"/>
    <lineage>
        <taxon>Bacteria</taxon>
        <taxon>Pseudomonadati</taxon>
        <taxon>Pseudomonadota</taxon>
        <taxon>Betaproteobacteria</taxon>
        <taxon>Burkholderiales</taxon>
        <taxon>Sphaerotilaceae</taxon>
        <taxon>Piscinibacter</taxon>
    </lineage>
</organism>
<dbReference type="GO" id="GO:0003909">
    <property type="term" value="F:DNA ligase activity"/>
    <property type="evidence" value="ECO:0007669"/>
    <property type="project" value="TreeGrafter"/>
</dbReference>
<keyword evidence="6 14" id="KW-0547">Nucleotide-binding</keyword>
<feature type="binding site" evidence="15">
    <location>
        <position position="81"/>
    </location>
    <ligand>
        <name>Mn(2+)</name>
        <dbReference type="ChEBI" id="CHEBI:29035"/>
        <label>1</label>
    </ligand>
</feature>
<comment type="cofactor">
    <cofactor evidence="15">
        <name>Mn(2+)</name>
        <dbReference type="ChEBI" id="CHEBI:29035"/>
    </cofactor>
    <text evidence="15">Binds 2 manganese ions per subunit.</text>
</comment>
<dbReference type="GO" id="GO:0006396">
    <property type="term" value="P:RNA processing"/>
    <property type="evidence" value="ECO:0007669"/>
    <property type="project" value="InterPro"/>
</dbReference>
<evidence type="ECO:0000256" key="12">
    <source>
        <dbReference type="ARBA" id="ARBA00049514"/>
    </source>
</evidence>
<evidence type="ECO:0000256" key="9">
    <source>
        <dbReference type="ARBA" id="ARBA00023211"/>
    </source>
</evidence>
<evidence type="ECO:0000256" key="14">
    <source>
        <dbReference type="PIRSR" id="PIRSR601233-2"/>
    </source>
</evidence>
<evidence type="ECO:0000256" key="8">
    <source>
        <dbReference type="ARBA" id="ARBA00023134"/>
    </source>
</evidence>
<dbReference type="GO" id="GO:0006281">
    <property type="term" value="P:DNA repair"/>
    <property type="evidence" value="ECO:0007669"/>
    <property type="project" value="TreeGrafter"/>
</dbReference>
<keyword evidence="8 14" id="KW-0342">GTP-binding</keyword>
<feature type="binding site" evidence="14">
    <location>
        <begin position="173"/>
        <end position="177"/>
    </location>
    <ligand>
        <name>GMP</name>
        <dbReference type="ChEBI" id="CHEBI:58115"/>
    </ligand>
</feature>
<evidence type="ECO:0000256" key="11">
    <source>
        <dbReference type="ARBA" id="ARBA00047746"/>
    </source>
</evidence>
<proteinExistence type="inferred from homology"/>
<evidence type="ECO:0000256" key="16">
    <source>
        <dbReference type="SAM" id="MobiDB-lite"/>
    </source>
</evidence>
<evidence type="ECO:0000256" key="15">
    <source>
        <dbReference type="PIRSR" id="PIRSR601233-3"/>
    </source>
</evidence>
<keyword evidence="9 15" id="KW-0464">Manganese</keyword>
<feature type="binding site" evidence="14">
    <location>
        <position position="409"/>
    </location>
    <ligand>
        <name>GMP</name>
        <dbReference type="ChEBI" id="CHEBI:58115"/>
    </ligand>
</feature>
<feature type="binding site" evidence="15">
    <location>
        <position position="174"/>
    </location>
    <ligand>
        <name>Mn(2+)</name>
        <dbReference type="ChEBI" id="CHEBI:29035"/>
        <label>1</label>
    </ligand>
</feature>
<accession>A0A1W6L2P8</accession>
<feature type="compositionally biased region" description="Basic and acidic residues" evidence="16">
    <location>
        <begin position="122"/>
        <end position="132"/>
    </location>
</feature>
<dbReference type="KEGG" id="rgu:A4W93_00385"/>
<dbReference type="PANTHER" id="PTHR43749">
    <property type="entry name" value="RNA-SPLICING LIGASE RTCB"/>
    <property type="match status" value="1"/>
</dbReference>
<dbReference type="PANTHER" id="PTHR43749:SF2">
    <property type="entry name" value="RNA-SPLICING LIGASE RTCB"/>
    <property type="match status" value="1"/>
</dbReference>
<comment type="catalytic activity">
    <reaction evidence="12">
        <text>a 3'-end 2',3'-cyclophospho-ribonucleotide-RNA + a 5'-end dephospho-ribonucleoside-RNA + GTP + H2O = a ribonucleotidyl-ribonucleotide-RNA + GMP + diphosphate + H(+)</text>
        <dbReference type="Rhea" id="RHEA:68080"/>
        <dbReference type="Rhea" id="RHEA-COMP:10464"/>
        <dbReference type="Rhea" id="RHEA-COMP:13936"/>
        <dbReference type="Rhea" id="RHEA-COMP:17355"/>
        <dbReference type="ChEBI" id="CHEBI:15377"/>
        <dbReference type="ChEBI" id="CHEBI:15378"/>
        <dbReference type="ChEBI" id="CHEBI:33019"/>
        <dbReference type="ChEBI" id="CHEBI:37565"/>
        <dbReference type="ChEBI" id="CHEBI:58115"/>
        <dbReference type="ChEBI" id="CHEBI:83064"/>
        <dbReference type="ChEBI" id="CHEBI:138284"/>
        <dbReference type="ChEBI" id="CHEBI:173118"/>
        <dbReference type="EC" id="6.5.1.8"/>
    </reaction>
</comment>
<feature type="binding site" evidence="14">
    <location>
        <begin position="315"/>
        <end position="318"/>
    </location>
    <ligand>
        <name>GMP</name>
        <dbReference type="ChEBI" id="CHEBI:58115"/>
    </ligand>
</feature>
<evidence type="ECO:0000256" key="10">
    <source>
        <dbReference type="ARBA" id="ARBA00030221"/>
    </source>
</evidence>
<comment type="subunit">
    <text evidence="2">Monomer.</text>
</comment>
<comment type="catalytic activity">
    <reaction evidence="11">
        <text>a 3'-end 3'-phospho-ribonucleotide-RNA + a 5'-end dephospho-ribonucleoside-RNA + GTP = a ribonucleotidyl-ribonucleotide-RNA + GMP + diphosphate</text>
        <dbReference type="Rhea" id="RHEA:68076"/>
        <dbReference type="Rhea" id="RHEA-COMP:10463"/>
        <dbReference type="Rhea" id="RHEA-COMP:13936"/>
        <dbReference type="Rhea" id="RHEA-COMP:17355"/>
        <dbReference type="ChEBI" id="CHEBI:33019"/>
        <dbReference type="ChEBI" id="CHEBI:37565"/>
        <dbReference type="ChEBI" id="CHEBI:58115"/>
        <dbReference type="ChEBI" id="CHEBI:83062"/>
        <dbReference type="ChEBI" id="CHEBI:138284"/>
        <dbReference type="ChEBI" id="CHEBI:173118"/>
        <dbReference type="EC" id="6.5.1.8"/>
    </reaction>
</comment>
<evidence type="ECO:0000313" key="18">
    <source>
        <dbReference type="Proteomes" id="UP000193427"/>
    </source>
</evidence>
<dbReference type="EC" id="6.5.1.8" evidence="3"/>
<dbReference type="InterPro" id="IPR036025">
    <property type="entry name" value="RtcB-like_sf"/>
</dbReference>
<keyword evidence="5 15" id="KW-0479">Metal-binding</keyword>
<feature type="binding site" evidence="14">
    <location>
        <position position="322"/>
    </location>
    <ligand>
        <name>GMP</name>
        <dbReference type="ChEBI" id="CHEBI:58115"/>
    </ligand>
</feature>
<evidence type="ECO:0000256" key="13">
    <source>
        <dbReference type="PIRSR" id="PIRSR601233-1"/>
    </source>
</evidence>
<dbReference type="Pfam" id="PF01139">
    <property type="entry name" value="RtcB"/>
    <property type="match status" value="1"/>
</dbReference>
<dbReference type="AlphaFoldDB" id="A0A1W6L2P8"/>
<dbReference type="EMBL" id="CP015118">
    <property type="protein sequence ID" value="ARN18497.1"/>
    <property type="molecule type" value="Genomic_DNA"/>
</dbReference>
<dbReference type="Proteomes" id="UP000193427">
    <property type="component" value="Chromosome"/>
</dbReference>
<protein>
    <recommendedName>
        <fullName evidence="10">3'-phosphate/5'-hydroxy nucleic acid ligase</fullName>
        <ecNumber evidence="3">6.5.1.8</ecNumber>
    </recommendedName>
    <alternativeName>
        <fullName evidence="10">3'-phosphate/5'-hydroxy nucleic acid ligase</fullName>
    </alternativeName>
</protein>
<dbReference type="GO" id="GO:0042245">
    <property type="term" value="P:RNA repair"/>
    <property type="evidence" value="ECO:0007669"/>
    <property type="project" value="UniProtKB-KW"/>
</dbReference>
<evidence type="ECO:0000256" key="7">
    <source>
        <dbReference type="ARBA" id="ARBA00022800"/>
    </source>
</evidence>
<feature type="binding site" evidence="14">
    <location>
        <begin position="339"/>
        <end position="342"/>
    </location>
    <ligand>
        <name>GMP</name>
        <dbReference type="ChEBI" id="CHEBI:58115"/>
    </ligand>
</feature>
<feature type="binding site" evidence="15">
    <location>
        <position position="283"/>
    </location>
    <ligand>
        <name>Mn(2+)</name>
        <dbReference type="ChEBI" id="CHEBI:29035"/>
        <label>2</label>
    </ligand>
</feature>
<keyword evidence="4 17" id="KW-0436">Ligase</keyword>
<feature type="binding site" evidence="14">
    <location>
        <begin position="283"/>
        <end position="284"/>
    </location>
    <ligand>
        <name>GMP</name>
        <dbReference type="ChEBI" id="CHEBI:58115"/>
    </ligand>
</feature>
<dbReference type="STRING" id="946333.A4W93_00385"/>
<sequence length="410" mass="45133">MRTMEQNYKTETIEGGVPLKMWTRGVPVEPEAKQQLANTARLPIVFKHVAAMPDVHLGIGATVGSVVPTLKAIIPAAVGVDIGCGMMAAKTTLRAEDLPDNLGPLRSAIERAVPHGSSPKRSGRDRGSWENPPERVDAVWAQLADEFDVLCELHPRLRNTNNRKHLGTLGTGNHFIEVCLDEEGAVWFMLHSGSRGVGNAIGTHFIELAKKDAEQHQRNLPDQDLAYFEEGARYFGDYVRAVSWAQTFAQRNREVMMANLIATVRTVITKPFESHVEAVNCHHNYVQKEHHFGEDVFVTRKGAVSAKRGEMGIIPGSMGARSYIVRGLGNPESFESCSHGAGRVMSRTKAKKLFTVEDHVKATEGVECRKDADVVDEIPMAYKDIDAVMAAQQDLVEVVHTLKQVVCVKG</sequence>
<comment type="similarity">
    <text evidence="1">Belongs to the RtcB family.</text>
</comment>
<evidence type="ECO:0000256" key="4">
    <source>
        <dbReference type="ARBA" id="ARBA00022598"/>
    </source>
</evidence>
<name>A0A1W6L2P8_9BURK</name>
<keyword evidence="18" id="KW-1185">Reference proteome</keyword>
<gene>
    <name evidence="17" type="ORF">A4W93_00385</name>
</gene>
<dbReference type="GO" id="GO:0030145">
    <property type="term" value="F:manganese ion binding"/>
    <property type="evidence" value="ECO:0007669"/>
    <property type="project" value="TreeGrafter"/>
</dbReference>
<evidence type="ECO:0000256" key="6">
    <source>
        <dbReference type="ARBA" id="ARBA00022741"/>
    </source>
</evidence>
<evidence type="ECO:0000313" key="17">
    <source>
        <dbReference type="EMBL" id="ARN18497.1"/>
    </source>
</evidence>